<organism evidence="2 3">
    <name type="scientific">Hahella chejuensis (strain KCTC 2396)</name>
    <dbReference type="NCBI Taxonomy" id="349521"/>
    <lineage>
        <taxon>Bacteria</taxon>
        <taxon>Pseudomonadati</taxon>
        <taxon>Pseudomonadota</taxon>
        <taxon>Gammaproteobacteria</taxon>
        <taxon>Oceanospirillales</taxon>
        <taxon>Hahellaceae</taxon>
        <taxon>Hahella</taxon>
    </lineage>
</organism>
<dbReference type="Gene3D" id="2.40.10.220">
    <property type="entry name" value="predicted glycosyltransferase like domains"/>
    <property type="match status" value="1"/>
</dbReference>
<name>Q2SBL5_HAHCH</name>
<reference evidence="2 3" key="1">
    <citation type="journal article" date="2005" name="Nucleic Acids Res.">
        <title>Genomic blueprint of Hahella chejuensis, a marine microbe producing an algicidal agent.</title>
        <authorList>
            <person name="Jeong H."/>
            <person name="Yim J.H."/>
            <person name="Lee C."/>
            <person name="Choi S.-H."/>
            <person name="Park Y.K."/>
            <person name="Yoon S.H."/>
            <person name="Hur C.-G."/>
            <person name="Kang H.-Y."/>
            <person name="Kim D."/>
            <person name="Lee H.H."/>
            <person name="Park K.H."/>
            <person name="Park S.-H."/>
            <person name="Park H.-S."/>
            <person name="Lee H.K."/>
            <person name="Oh T.K."/>
            <person name="Kim J.F."/>
        </authorList>
    </citation>
    <scope>NUCLEOTIDE SEQUENCE [LARGE SCALE GENOMIC DNA]</scope>
    <source>
        <strain evidence="2 3">KCTC 2396</strain>
    </source>
</reference>
<dbReference type="GO" id="GO:0035438">
    <property type="term" value="F:cyclic-di-GMP binding"/>
    <property type="evidence" value="ECO:0007669"/>
    <property type="project" value="InterPro"/>
</dbReference>
<dbReference type="EMBL" id="CP000155">
    <property type="protein sequence ID" value="ABC31959.1"/>
    <property type="molecule type" value="Genomic_DNA"/>
</dbReference>
<dbReference type="InterPro" id="IPR009875">
    <property type="entry name" value="PilZ_domain"/>
</dbReference>
<proteinExistence type="predicted"/>
<dbReference type="eggNOG" id="ENOG5032Z7Y">
    <property type="taxonomic scope" value="Bacteria"/>
</dbReference>
<dbReference type="Proteomes" id="UP000000238">
    <property type="component" value="Chromosome"/>
</dbReference>
<dbReference type="AlphaFoldDB" id="Q2SBL5"/>
<gene>
    <name evidence="2" type="ordered locus">HCH_05284</name>
</gene>
<dbReference type="KEGG" id="hch:HCH_05284"/>
<sequence length="174" mass="19557">MRQFIRHPTDIPILLEKKRPSKEDLYSQSGVCTDTIIHKSPATVGVSCCPAASSHCMQNISCGGVCCMSPTPYEVGEKVMVVISFVRPTFRTPAQVIWCNEVENGFEIGLRFMSEKDAFAARMVEQVCHIEHYKREVLATEGRRISGEEAAREWIEKHAPDFPEFDSGPEVITH</sequence>
<dbReference type="SUPFAM" id="SSF141371">
    <property type="entry name" value="PilZ domain-like"/>
    <property type="match status" value="1"/>
</dbReference>
<accession>Q2SBL5</accession>
<evidence type="ECO:0000313" key="2">
    <source>
        <dbReference type="EMBL" id="ABC31959.1"/>
    </source>
</evidence>
<dbReference type="Pfam" id="PF07238">
    <property type="entry name" value="PilZ"/>
    <property type="match status" value="1"/>
</dbReference>
<evidence type="ECO:0000313" key="3">
    <source>
        <dbReference type="Proteomes" id="UP000000238"/>
    </source>
</evidence>
<protein>
    <recommendedName>
        <fullName evidence="1">PilZ domain-containing protein</fullName>
    </recommendedName>
</protein>
<dbReference type="HOGENOM" id="CLU_126574_0_0_6"/>
<keyword evidence="3" id="KW-1185">Reference proteome</keyword>
<feature type="domain" description="PilZ" evidence="1">
    <location>
        <begin position="57"/>
        <end position="114"/>
    </location>
</feature>
<evidence type="ECO:0000259" key="1">
    <source>
        <dbReference type="Pfam" id="PF07238"/>
    </source>
</evidence>